<organism evidence="6 7">
    <name type="scientific">Bartonella grahamii</name>
    <dbReference type="NCBI Taxonomy" id="33045"/>
    <lineage>
        <taxon>Bacteria</taxon>
        <taxon>Pseudomonadati</taxon>
        <taxon>Pseudomonadota</taxon>
        <taxon>Alphaproteobacteria</taxon>
        <taxon>Hyphomicrobiales</taxon>
        <taxon>Bartonellaceae</taxon>
        <taxon>Bartonella</taxon>
    </lineage>
</organism>
<dbReference type="Pfam" id="PF02674">
    <property type="entry name" value="Colicin_V"/>
    <property type="match status" value="1"/>
</dbReference>
<dbReference type="PANTHER" id="PTHR36926:SF1">
    <property type="entry name" value="COLICIN V PRODUCTION PROTEIN"/>
    <property type="match status" value="1"/>
</dbReference>
<feature type="transmembrane region" description="Helical" evidence="5">
    <location>
        <begin position="63"/>
        <end position="83"/>
    </location>
</feature>
<comment type="subcellular location">
    <subcellularLocation>
        <location evidence="1">Membrane</location>
        <topology evidence="1">Multi-pass membrane protein</topology>
    </subcellularLocation>
</comment>
<evidence type="ECO:0000313" key="6">
    <source>
        <dbReference type="EMBL" id="SSZ40563.1"/>
    </source>
</evidence>
<evidence type="ECO:0000313" key="7">
    <source>
        <dbReference type="Proteomes" id="UP000253846"/>
    </source>
</evidence>
<dbReference type="AlphaFoldDB" id="A0A336NDZ7"/>
<evidence type="ECO:0000256" key="3">
    <source>
        <dbReference type="ARBA" id="ARBA00022989"/>
    </source>
</evidence>
<keyword evidence="2 5" id="KW-0812">Transmembrane</keyword>
<feature type="transmembrane region" description="Helical" evidence="5">
    <location>
        <begin position="5"/>
        <end position="27"/>
    </location>
</feature>
<dbReference type="Proteomes" id="UP000253846">
    <property type="component" value="Unassembled WGS sequence"/>
</dbReference>
<dbReference type="GO" id="GO:0016020">
    <property type="term" value="C:membrane"/>
    <property type="evidence" value="ECO:0007669"/>
    <property type="project" value="UniProtKB-SubCell"/>
</dbReference>
<evidence type="ECO:0000256" key="2">
    <source>
        <dbReference type="ARBA" id="ARBA00022692"/>
    </source>
</evidence>
<keyword evidence="4 5" id="KW-0472">Membrane</keyword>
<reference evidence="6 7" key="1">
    <citation type="submission" date="2018-06" db="EMBL/GenBank/DDBJ databases">
        <authorList>
            <consortium name="Pathogen Informatics"/>
            <person name="Doyle S."/>
        </authorList>
    </citation>
    <scope>NUCLEOTIDE SEQUENCE [LARGE SCALE GENOMIC DNA]</scope>
    <source>
        <strain evidence="6 7">NCTC12860</strain>
    </source>
</reference>
<keyword evidence="3 5" id="KW-1133">Transmembrane helix</keyword>
<feature type="transmembrane region" description="Helical" evidence="5">
    <location>
        <begin position="103"/>
        <end position="127"/>
    </location>
</feature>
<evidence type="ECO:0000256" key="4">
    <source>
        <dbReference type="ARBA" id="ARBA00023136"/>
    </source>
</evidence>
<feature type="transmembrane region" description="Helical" evidence="5">
    <location>
        <begin position="33"/>
        <end position="51"/>
    </location>
</feature>
<dbReference type="InterPro" id="IPR052719">
    <property type="entry name" value="CvpA-like"/>
</dbReference>
<protein>
    <submittedName>
        <fullName evidence="6">Pur regulon 18 kDa protein</fullName>
    </submittedName>
</protein>
<dbReference type="EMBL" id="UFTD01000002">
    <property type="protein sequence ID" value="SSZ40563.1"/>
    <property type="molecule type" value="Genomic_DNA"/>
</dbReference>
<proteinExistence type="predicted"/>
<sequence>MIITILDGIVVVIILLSAFLAMLRGFSREVLSLISWAVAAITTLFLFKPVLPFFEHYLSNKMIALITTLVTIFIIVLIITSIITMKISDFIIDSRIGVLDRAIGFIFGALRGLLIMVIGMLLINALIKPELQANWLKNAKTRPILDSLGQKVWEILPKDIGSVLEKAENLFKDSNKHTYEQHSHEKIILKNRE</sequence>
<dbReference type="RefSeq" id="WP_026500360.1">
    <property type="nucleotide sequence ID" value="NZ_CACVBG010000002.1"/>
</dbReference>
<dbReference type="GO" id="GO:0009403">
    <property type="term" value="P:toxin biosynthetic process"/>
    <property type="evidence" value="ECO:0007669"/>
    <property type="project" value="InterPro"/>
</dbReference>
<gene>
    <name evidence="6" type="primary">cvpA</name>
    <name evidence="6" type="ORF">NCTC12860_01712</name>
</gene>
<evidence type="ECO:0000256" key="5">
    <source>
        <dbReference type="SAM" id="Phobius"/>
    </source>
</evidence>
<evidence type="ECO:0000256" key="1">
    <source>
        <dbReference type="ARBA" id="ARBA00004141"/>
    </source>
</evidence>
<name>A0A336NDZ7_BARGR</name>
<dbReference type="PANTHER" id="PTHR36926">
    <property type="entry name" value="COLICIN V PRODUCTION PROTEIN"/>
    <property type="match status" value="1"/>
</dbReference>
<accession>A0A336NDZ7</accession>
<dbReference type="InterPro" id="IPR003825">
    <property type="entry name" value="Colicin-V_CvpA"/>
</dbReference>